<dbReference type="Proteomes" id="UP000094197">
    <property type="component" value="Chromosome 2"/>
</dbReference>
<sequence>MSRRTLLGIVALIVAGCFLADGFAESKLESYKPFVRAKAQSRTITQVSNPFAKGISFGDDDKGRVDFLRLDCFSGKFLPNHTVPKIEIISGRVSLSFRYLSLPPPTAV</sequence>
<dbReference type="KEGG" id="laj:A0128_21425"/>
<keyword evidence="2" id="KW-1185">Reference proteome</keyword>
<protein>
    <submittedName>
        <fullName evidence="1">Uncharacterized protein</fullName>
    </submittedName>
</protein>
<evidence type="ECO:0000313" key="2">
    <source>
        <dbReference type="Proteomes" id="UP000094197"/>
    </source>
</evidence>
<evidence type="ECO:0000313" key="1">
    <source>
        <dbReference type="EMBL" id="AOP36567.1"/>
    </source>
</evidence>
<dbReference type="PROSITE" id="PS51257">
    <property type="entry name" value="PROKAR_LIPOPROTEIN"/>
    <property type="match status" value="1"/>
</dbReference>
<proteinExistence type="predicted"/>
<gene>
    <name evidence="1" type="ORF">A0128_21425</name>
</gene>
<reference evidence="1 2" key="1">
    <citation type="submission" date="2016-04" db="EMBL/GenBank/DDBJ databases">
        <title>Complete genome seqeunce of Leptospira alstonii serovar Room22.</title>
        <authorList>
            <person name="Nally J.E."/>
            <person name="Bayles D.O."/>
            <person name="Hurley D."/>
            <person name="Fanning S."/>
            <person name="McMahon B.J."/>
            <person name="Arent Z."/>
        </authorList>
    </citation>
    <scope>NUCLEOTIDE SEQUENCE [LARGE SCALE GENOMIC DNA]</scope>
    <source>
        <strain evidence="1 2">GWTS #1</strain>
    </source>
</reference>
<dbReference type="RefSeq" id="WP_069609784.1">
    <property type="nucleotide sequence ID" value="NZ_CP015218.1"/>
</dbReference>
<name>A0A1D7V3Y2_9LEPT</name>
<organism evidence="1 2">
    <name type="scientific">Leptospira tipperaryensis</name>
    <dbReference type="NCBI Taxonomy" id="2564040"/>
    <lineage>
        <taxon>Bacteria</taxon>
        <taxon>Pseudomonadati</taxon>
        <taxon>Spirochaetota</taxon>
        <taxon>Spirochaetia</taxon>
        <taxon>Leptospirales</taxon>
        <taxon>Leptospiraceae</taxon>
        <taxon>Leptospira</taxon>
    </lineage>
</organism>
<dbReference type="OrthoDB" id="330382at2"/>
<dbReference type="EMBL" id="CP015218">
    <property type="protein sequence ID" value="AOP36567.1"/>
    <property type="molecule type" value="Genomic_DNA"/>
</dbReference>
<dbReference type="AlphaFoldDB" id="A0A1D7V3Y2"/>
<accession>A0A1D7V3Y2</accession>